<dbReference type="RefSeq" id="WP_380771333.1">
    <property type="nucleotide sequence ID" value="NZ_JBHUEO010000001.1"/>
</dbReference>
<accession>A0ABW4KDE4</accession>
<name>A0ABW4KDE4_9BACI</name>
<reference evidence="2" key="1">
    <citation type="journal article" date="2019" name="Int. J. Syst. Evol. Microbiol.">
        <title>The Global Catalogue of Microorganisms (GCM) 10K type strain sequencing project: providing services to taxonomists for standard genome sequencing and annotation.</title>
        <authorList>
            <consortium name="The Broad Institute Genomics Platform"/>
            <consortium name="The Broad Institute Genome Sequencing Center for Infectious Disease"/>
            <person name="Wu L."/>
            <person name="Ma J."/>
        </authorList>
    </citation>
    <scope>NUCLEOTIDE SEQUENCE [LARGE SCALE GENOMIC DNA]</scope>
    <source>
        <strain evidence="2">CGMCC 1.12295</strain>
    </source>
</reference>
<dbReference type="InterPro" id="IPR020516">
    <property type="entry name" value="Uncharacterised_YxcD"/>
</dbReference>
<evidence type="ECO:0000313" key="1">
    <source>
        <dbReference type="EMBL" id="MFD1705141.1"/>
    </source>
</evidence>
<proteinExistence type="predicted"/>
<sequence>MGQIVISEQDIINAICIDQARKRSVQPEEVEVELLFDDDHGFSADVYIHSWKHELQTVDMIQAIRLWIEEELHGDPYSAGIDLMLDDEEGIIAQVHQ</sequence>
<dbReference type="Proteomes" id="UP001597301">
    <property type="component" value="Unassembled WGS sequence"/>
</dbReference>
<gene>
    <name evidence="1" type="ORF">ACFSCZ_00055</name>
</gene>
<protein>
    <submittedName>
        <fullName evidence="1">DUF2653 family protein</fullName>
    </submittedName>
</protein>
<keyword evidence="2" id="KW-1185">Reference proteome</keyword>
<dbReference type="Pfam" id="PF10850">
    <property type="entry name" value="DUF2653"/>
    <property type="match status" value="1"/>
</dbReference>
<evidence type="ECO:0000313" key="2">
    <source>
        <dbReference type="Proteomes" id="UP001597301"/>
    </source>
</evidence>
<dbReference type="EMBL" id="JBHUEO010000001">
    <property type="protein sequence ID" value="MFD1705141.1"/>
    <property type="molecule type" value="Genomic_DNA"/>
</dbReference>
<organism evidence="1 2">
    <name type="scientific">Siminovitchia sediminis</name>
    <dbReference type="NCBI Taxonomy" id="1274353"/>
    <lineage>
        <taxon>Bacteria</taxon>
        <taxon>Bacillati</taxon>
        <taxon>Bacillota</taxon>
        <taxon>Bacilli</taxon>
        <taxon>Bacillales</taxon>
        <taxon>Bacillaceae</taxon>
        <taxon>Siminovitchia</taxon>
    </lineage>
</organism>
<comment type="caution">
    <text evidence="1">The sequence shown here is derived from an EMBL/GenBank/DDBJ whole genome shotgun (WGS) entry which is preliminary data.</text>
</comment>